<protein>
    <submittedName>
        <fullName evidence="4">Putative acetyltransferase</fullName>
    </submittedName>
</protein>
<dbReference type="EMBL" id="MT143692">
    <property type="protein sequence ID" value="QJB00414.1"/>
    <property type="molecule type" value="Genomic_DNA"/>
</dbReference>
<proteinExistence type="predicted"/>
<organism evidence="4">
    <name type="scientific">viral metagenome</name>
    <dbReference type="NCBI Taxonomy" id="1070528"/>
    <lineage>
        <taxon>unclassified sequences</taxon>
        <taxon>metagenomes</taxon>
        <taxon>organismal metagenomes</taxon>
    </lineage>
</organism>
<dbReference type="PROSITE" id="PS51186">
    <property type="entry name" value="GNAT"/>
    <property type="match status" value="1"/>
</dbReference>
<dbReference type="CDD" id="cd04301">
    <property type="entry name" value="NAT_SF"/>
    <property type="match status" value="1"/>
</dbReference>
<feature type="compositionally biased region" description="Basic and acidic residues" evidence="2">
    <location>
        <begin position="1141"/>
        <end position="1178"/>
    </location>
</feature>
<feature type="coiled-coil region" evidence="1">
    <location>
        <begin position="841"/>
        <end position="889"/>
    </location>
</feature>
<evidence type="ECO:0000256" key="1">
    <source>
        <dbReference type="SAM" id="Coils"/>
    </source>
</evidence>
<feature type="region of interest" description="Disordered" evidence="2">
    <location>
        <begin position="1131"/>
        <end position="1178"/>
    </location>
</feature>
<accession>A0A6M3LZX2</accession>
<keyword evidence="4" id="KW-0808">Transferase</keyword>
<dbReference type="InterPro" id="IPR000182">
    <property type="entry name" value="GNAT_dom"/>
</dbReference>
<feature type="compositionally biased region" description="Basic and acidic residues" evidence="2">
    <location>
        <begin position="1683"/>
        <end position="1704"/>
    </location>
</feature>
<dbReference type="InterPro" id="IPR041398">
    <property type="entry name" value="DdrB_dom"/>
</dbReference>
<dbReference type="InterPro" id="IPR016181">
    <property type="entry name" value="Acyl_CoA_acyltransferase"/>
</dbReference>
<dbReference type="SUPFAM" id="SSF55729">
    <property type="entry name" value="Acyl-CoA N-acyltransferases (Nat)"/>
    <property type="match status" value="1"/>
</dbReference>
<evidence type="ECO:0000259" key="3">
    <source>
        <dbReference type="PROSITE" id="PS51186"/>
    </source>
</evidence>
<feature type="region of interest" description="Disordered" evidence="2">
    <location>
        <begin position="1671"/>
        <end position="1704"/>
    </location>
</feature>
<sequence>MGDKTYKLNNKVYSIPQDRNEAFLNSYPDAKEVETFVLGQDTFDVPIDRVDAFLNKMPDAKPLSFQAKQKPVEGGGVATDVLDEEPPKLTQEQEVYLQAGRDDFNKQLGRSQYQPELSRIPQKERGEDVVPYTEQDQEQFIKDAEARDADIQKRKAGELTTEEAEKLGVAVSDRIKGMKEGIDLTIPIGEKAKTEGYYERQKQEKIKSLDAQESVLAKQRDDITKYYDDALKENPDLQSEAYLAYSKVNNELQKVINNKKELGVVPESNFSKLSNNELLSDKEELVDDYLKYLESDNKSGYNLLTDKLNQGKLNEKEQWDYIINPALQKRVDELQVNVEILKARGELPVAEVAEIYDLYNAYNLNKYRGEVKGDKFSYGEGSLKAFHLAVADSYEFFDNLGKSVADITGLGDALLEKGWKERGGAFKSLADWARTDVENLDELPPTWVGTALETSIGMTVLMGEMMLTPTLTVEKLPFMTSGAIVAIPKLMTLEGSKGFFNSYANNISDGKLTWKEIGESLEKGGKGAFYGALLHSMGVSSTGLSKFSAQFVKSKLLPVMVSTTAMGGMFTLYDAYNQWEQTGEIDWGEATAKGAGASILSIPYVSNALANDVYVKARSKYLASSDNLIKFALKLEEDPRSVDKRIKTLSKQISLLGDGKERSDLVNQRESLLNLVRIKFMAEDVISNPEKYRKEIRESDMPDESKDYFYQKITNTLLNVPEKKLSAPEFQRKVINNEIIRLQQRLFDLKNRNTEGQFDVDIKDINYQVDLHYKQLEEIKKYSGEPETKFKKEIEEREKKFQEYQAKMEDYIKKATVGMSVDKMVRPLVVPKNKDENEFNIRAVNNHIVELSKEIGKLKLEENPDKLAIQRKEIERDLFYGDLEDLKNEYYGPKETITTEKKLPGEAEKGISEEVLPGKEVKAGEKEVIEEKKPEEVKAEKDFIGFDKFAESIGTKEDVSDIVGERSRKGNIAGADVIIDVGSKDGFVKIESLSVPKEKRQQGIATKALDELISKADEQGLGLEVVAVPEEGADISKENLIKFYEKNGFEFEGDKGTRKPKEIKLEEKEAPKEAPLKKEPVKFDVDERVVFTAKDGKQYDVNFRGYVGDFTKAVIVGKVEDKIDQMQVDVSQLSKMPEGGLKPEKKPPEEKPKEVPPKEEGVPPEEKKPEEIPEEKTIDGVKYVRQKPGVVEVRGTKDEVKFSRKDYIPFEYAAIEADKLQPSHKGDLENPMFFNKEMQPKSRKGRASLKEQINIARKPRFKEISEGVIAYSGAPVVNERGEVVQGNNRAAGLIAHYKNKGKIYKEDFIKNAEKFGLKGEDINKMENPILVRVINITDAKGKELGNYTVQDLETGGKDRIEAVPMAKRIPSDVKSKMANILFGGEEDITLKESIRKNFNNIVKLLRDQLSDSQIENLYNKATGDVRSTAIDDMVGVVEAMLFEGKGSSFSDVYYDIPAKARTGIEKSLPNIFNIRPQNSILPDLQNAVMALHEFENTGITKLNTWLRQSNVFDKPAMEKYTPLEIELLKLLIESKTQKEVKLKLAEYEDVSNGRAADMFNPEVKPLNKKDAVEKVFGVDYELTARDKIAAEAERAKIDLAEDLKKEPENELLKKQLDQLNENNLKSLIDDIEMHLAELNSKEKLTDEEQKLKTELEDELKYYKDYKELKDQEDQQNAKGTGTKIDKTGQEKGTKGKSPDEIRLLNIEKDRLEANARAAEDLKKKKKDDDEGWDTYSFASESAKRGGNKRETGIRGAMKSPIDDRAKKTKETIKDWVKNELPLETELKSVDFPELVLLVSKLINKYPKLFNDYNILKFVGGKFRLNKKTGEKEILINRELAQEGYEKILRKVIAHEIGHAIDNLGLGKKMGGENILGKIKSASDYIKNWLKESPGKEDNALTDADVKRLEAQAKKELEAEYRKGIREIIEEVIKDVPIFKEGGLTGEDILAIWRDVEARTKYPELYEYIARLSSFAKKQIMVDAMKGLVESEVAKKFNIQIGTKQVKEKVKRVIKPEAVNEENIKKALHELILNEINKRRLFDKDIITKELEDLSMYWDSFDKNRDPKYTEYRNSPGELYAQALSVFLNDPQLLLESAPHFYKAFTNFLPNKPDFKILYEQLQELAGLKKEDLIKARYDRMTDMFVRSQERLNELTNMKKVRPFSLWGKFVNNFVSEVDPAIWKLERERGLSKDFTLRQKVRDAFEKMAYSDMAVYRFVDKMEGDVGVILDEAGVKRLDFSSILKVERNLYDETRRDKFNPLGMQTKESAEIKEYILSKYNEEQRGAIKLALQKFHDNVFDIMEKAYNEGMYSDKLFNDVIVYNKDYYSTDLVVRYLPEDGLYVSPAIKAVTGNLGEIADPYVATQLKMAAIIQATSKQRAINTFIPELVKINEASKAKGAGKFIKKQVTRDKALLYYLDKGTLRAYKVDKYIAEAFSKARNIDLGLATDILSNFNKVFKPLVTTYNPGFLFYMNLFRDANRTLQNTNTILFATKGVSNWAVLENTVKFLPRMARSISKASSYLKGNNVPILNEMLEKGVIGRQFYDKYDPNTNQDIATIFRAKGILAKEGSITDKIRRQKVIKPLVWLVDKMLHGGSAIELSSKLLAYENLKKYLDNPDLAAFYARSFAGTPNYRNRGKYTSVTNEVLPFSNVIVQALKTDMNLAFSPTTAGGFWLQKTLVAVIPAMITAAATTGLLGDELKKLYSGIGKYDKSNYVIVPVDGYYVRVPIDDVGRVIHNFVYNTLTGFKNPGELVTSFGSLSPSPSPLIDIGVNWSQYFAHKNPYDSFYGNYVISDRKWIAGGMDPFYDMLRWTGKKTGLRGIVNIMDKSKGEDWDSYLIKNMPVFNRFIKESGKGEEELYRSLNDEIRKETTKESLKRNEMLMNYIYDAINNKDTKEKLEDRSLNKLKVEIFGSSDLSGNDKRKWTNMKKDIMLHFQIGKDFKHQEIISSFRFASSNKSKFAAINMFNSLYDNRETVNVLKILDNSGYISKQFYDAYKKEFNDMGFTRGGGASGQSREWK</sequence>
<feature type="coiled-coil region" evidence="1">
    <location>
        <begin position="787"/>
        <end position="814"/>
    </location>
</feature>
<dbReference type="Pfam" id="PF18763">
    <property type="entry name" value="ddrB-ParB"/>
    <property type="match status" value="1"/>
</dbReference>
<evidence type="ECO:0000313" key="4">
    <source>
        <dbReference type="EMBL" id="QJB00414.1"/>
    </source>
</evidence>
<reference evidence="4" key="1">
    <citation type="submission" date="2020-03" db="EMBL/GenBank/DDBJ databases">
        <title>The deep terrestrial virosphere.</title>
        <authorList>
            <person name="Holmfeldt K."/>
            <person name="Nilsson E."/>
            <person name="Simone D."/>
            <person name="Lopez-Fernandez M."/>
            <person name="Wu X."/>
            <person name="de Brujin I."/>
            <person name="Lundin D."/>
            <person name="Andersson A."/>
            <person name="Bertilsson S."/>
            <person name="Dopson M."/>
        </authorList>
    </citation>
    <scope>NUCLEOTIDE SEQUENCE</scope>
    <source>
        <strain evidence="4">MM171A00469</strain>
    </source>
</reference>
<keyword evidence="1" id="KW-0175">Coiled coil</keyword>
<feature type="domain" description="N-acetyltransferase" evidence="3">
    <location>
        <begin position="923"/>
        <end position="1066"/>
    </location>
</feature>
<evidence type="ECO:0000256" key="2">
    <source>
        <dbReference type="SAM" id="MobiDB-lite"/>
    </source>
</evidence>
<dbReference type="Pfam" id="PF00583">
    <property type="entry name" value="Acetyltransf_1"/>
    <property type="match status" value="1"/>
</dbReference>
<gene>
    <name evidence="4" type="ORF">MM171A00469_0014</name>
</gene>
<dbReference type="Gene3D" id="3.40.630.30">
    <property type="match status" value="1"/>
</dbReference>
<feature type="coiled-coil region" evidence="1">
    <location>
        <begin position="1621"/>
        <end position="1661"/>
    </location>
</feature>
<name>A0A6M3LZX2_9ZZZZ</name>
<dbReference type="GO" id="GO:0016747">
    <property type="term" value="F:acyltransferase activity, transferring groups other than amino-acyl groups"/>
    <property type="evidence" value="ECO:0007669"/>
    <property type="project" value="InterPro"/>
</dbReference>